<dbReference type="Pfam" id="PF05004">
    <property type="entry name" value="IFRD"/>
    <property type="match status" value="1"/>
</dbReference>
<reference evidence="5 6" key="1">
    <citation type="submission" date="2023-01" db="EMBL/GenBank/DDBJ databases">
        <title>Analysis of 21 Apiospora genomes using comparative genomics revels a genus with tremendous synthesis potential of carbohydrate active enzymes and secondary metabolites.</title>
        <authorList>
            <person name="Sorensen T."/>
        </authorList>
    </citation>
    <scope>NUCLEOTIDE SEQUENCE [LARGE SCALE GENOMIC DNA]</scope>
    <source>
        <strain evidence="5 6">CBS 24483</strain>
    </source>
</reference>
<evidence type="ECO:0000256" key="3">
    <source>
        <dbReference type="SAM" id="MobiDB-lite"/>
    </source>
</evidence>
<comment type="similarity">
    <text evidence="1">Belongs to the IFRD family.</text>
</comment>
<dbReference type="SUPFAM" id="SSF48371">
    <property type="entry name" value="ARM repeat"/>
    <property type="match status" value="1"/>
</dbReference>
<accession>A0ABR1Q4D4</accession>
<feature type="coiled-coil region" evidence="2">
    <location>
        <begin position="251"/>
        <end position="311"/>
    </location>
</feature>
<dbReference type="InterPro" id="IPR016024">
    <property type="entry name" value="ARM-type_fold"/>
</dbReference>
<feature type="domain" description="Interferon-related developmental regulator N-terminal" evidence="4">
    <location>
        <begin position="54"/>
        <end position="368"/>
    </location>
</feature>
<dbReference type="InterPro" id="IPR039777">
    <property type="entry name" value="IFRD"/>
</dbReference>
<dbReference type="GeneID" id="92080478"/>
<feature type="compositionally biased region" description="Low complexity" evidence="3">
    <location>
        <begin position="30"/>
        <end position="47"/>
    </location>
</feature>
<dbReference type="EMBL" id="JAQQWE010000007">
    <property type="protein sequence ID" value="KAK7946873.1"/>
    <property type="molecule type" value="Genomic_DNA"/>
</dbReference>
<organism evidence="5 6">
    <name type="scientific">Apiospora aurea</name>
    <dbReference type="NCBI Taxonomy" id="335848"/>
    <lineage>
        <taxon>Eukaryota</taxon>
        <taxon>Fungi</taxon>
        <taxon>Dikarya</taxon>
        <taxon>Ascomycota</taxon>
        <taxon>Pezizomycotina</taxon>
        <taxon>Sordariomycetes</taxon>
        <taxon>Xylariomycetidae</taxon>
        <taxon>Amphisphaeriales</taxon>
        <taxon>Apiosporaceae</taxon>
        <taxon>Apiospora</taxon>
    </lineage>
</organism>
<evidence type="ECO:0000313" key="5">
    <source>
        <dbReference type="EMBL" id="KAK7946873.1"/>
    </source>
</evidence>
<comment type="caution">
    <text evidence="5">The sequence shown here is derived from an EMBL/GenBank/DDBJ whole genome shotgun (WGS) entry which is preliminary data.</text>
</comment>
<keyword evidence="6" id="KW-1185">Reference proteome</keyword>
<name>A0ABR1Q4D4_9PEZI</name>
<protein>
    <submittedName>
        <fullName evidence="5">Interferon-related developmental regulator-domain-containing protein</fullName>
    </submittedName>
</protein>
<feature type="region of interest" description="Disordered" evidence="3">
    <location>
        <begin position="1"/>
        <end position="73"/>
    </location>
</feature>
<dbReference type="InterPro" id="IPR011989">
    <property type="entry name" value="ARM-like"/>
</dbReference>
<dbReference type="PANTHER" id="PTHR12354:SF1">
    <property type="entry name" value="INTERFERON-RELATED DEVELOPMENTAL REGULATOR 1"/>
    <property type="match status" value="1"/>
</dbReference>
<evidence type="ECO:0000259" key="4">
    <source>
        <dbReference type="Pfam" id="PF05004"/>
    </source>
</evidence>
<evidence type="ECO:0000256" key="2">
    <source>
        <dbReference type="SAM" id="Coils"/>
    </source>
</evidence>
<dbReference type="RefSeq" id="XP_066696907.1">
    <property type="nucleotide sequence ID" value="XM_066847416.1"/>
</dbReference>
<dbReference type="InterPro" id="IPR007701">
    <property type="entry name" value="Interferon-rel_develop_reg_N"/>
</dbReference>
<evidence type="ECO:0000313" key="6">
    <source>
        <dbReference type="Proteomes" id="UP001391051"/>
    </source>
</evidence>
<keyword evidence="2" id="KW-0175">Coiled coil</keyword>
<dbReference type="Gene3D" id="1.25.10.10">
    <property type="entry name" value="Leucine-rich Repeat Variant"/>
    <property type="match status" value="1"/>
</dbReference>
<dbReference type="PANTHER" id="PTHR12354">
    <property type="entry name" value="INTERFERON-RELATED DEVELOPMENTAL REGULATOR"/>
    <property type="match status" value="1"/>
</dbReference>
<sequence>MRDLRKKILLESGKTVSRKARSKPDSNFGSTTTSPASSRPASRAPSRYASDAESDDSDVNDSLTNSVVDSEDGDTISDWTDKLKSCINEILDRKRSSVKGREAYLAGYVHLSRHHFADTIIEGQLHELVPAILKSIRSGRNTEEVLAGLKALTMTILSTESDSIYDEVYSSLKQVCENSDEEAVKVEAINAMTVATVFGGGMDATMQELMDYLLEIIESDGTNIDAPDNGPVVTAALVCWGLLATFVEDLMQQSEAALEAFTEQLDSSDADVQVSAGANIALIFEVMRSYNEQMEEEHDQRQEEARLEARRQKLDFTPQDYNPFDLQYDQHKIVHRVSELAGESSRAVSKKDRRKLHQQFASILTSLELGKGPKYSKAGRAARQSDRDGDRVFGNEKDVFQEVGYRDMIRDENGRVLPIESWSLGLRVSFLKKVLGGGFNTHWQSNPVIEETFDSA</sequence>
<dbReference type="Proteomes" id="UP001391051">
    <property type="component" value="Unassembled WGS sequence"/>
</dbReference>
<proteinExistence type="inferred from homology"/>
<gene>
    <name evidence="5" type="ORF">PG986_011194</name>
</gene>
<evidence type="ECO:0000256" key="1">
    <source>
        <dbReference type="ARBA" id="ARBA00008828"/>
    </source>
</evidence>